<dbReference type="eggNOG" id="KOG0017">
    <property type="taxonomic scope" value="Eukaryota"/>
</dbReference>
<dbReference type="InterPro" id="IPR043128">
    <property type="entry name" value="Rev_trsase/Diguanyl_cyclase"/>
</dbReference>
<organism evidence="2">
    <name type="scientific">Amphimedon queenslandica</name>
    <name type="common">Sponge</name>
    <dbReference type="NCBI Taxonomy" id="400682"/>
    <lineage>
        <taxon>Eukaryota</taxon>
        <taxon>Metazoa</taxon>
        <taxon>Porifera</taxon>
        <taxon>Demospongiae</taxon>
        <taxon>Heteroscleromorpha</taxon>
        <taxon>Haplosclerida</taxon>
        <taxon>Niphatidae</taxon>
        <taxon>Amphimedon</taxon>
    </lineage>
</organism>
<dbReference type="PANTHER" id="PTHR33050:SF7">
    <property type="entry name" value="RIBONUCLEASE H"/>
    <property type="match status" value="1"/>
</dbReference>
<dbReference type="OMA" id="IINSESM"/>
<dbReference type="Gene3D" id="3.10.10.10">
    <property type="entry name" value="HIV Type 1 Reverse Transcriptase, subunit A, domain 1"/>
    <property type="match status" value="1"/>
</dbReference>
<accession>A0A1X7TB14</accession>
<dbReference type="InterPro" id="IPR052055">
    <property type="entry name" value="Hepadnavirus_pol/RT"/>
</dbReference>
<evidence type="ECO:0000313" key="2">
    <source>
        <dbReference type="EnsemblMetazoa" id="Aqu2.1.11739_001"/>
    </source>
</evidence>
<dbReference type="InParanoid" id="A0A1X7TB14"/>
<protein>
    <recommendedName>
        <fullName evidence="1">Reverse transcriptase domain-containing protein</fullName>
    </recommendedName>
</protein>
<dbReference type="EnsemblMetazoa" id="Aqu2.1.11739_001">
    <property type="protein sequence ID" value="Aqu2.1.11739_001"/>
    <property type="gene ID" value="Aqu2.1.11739"/>
</dbReference>
<proteinExistence type="predicted"/>
<dbReference type="InterPro" id="IPR043502">
    <property type="entry name" value="DNA/RNA_pol_sf"/>
</dbReference>
<reference evidence="2" key="1">
    <citation type="submission" date="2017-05" db="UniProtKB">
        <authorList>
            <consortium name="EnsemblMetazoa"/>
        </authorList>
    </citation>
    <scope>IDENTIFICATION</scope>
</reference>
<dbReference type="PROSITE" id="PS50878">
    <property type="entry name" value="RT_POL"/>
    <property type="match status" value="1"/>
</dbReference>
<evidence type="ECO:0000259" key="1">
    <source>
        <dbReference type="PROSITE" id="PS50878"/>
    </source>
</evidence>
<dbReference type="Gene3D" id="3.30.70.270">
    <property type="match status" value="1"/>
</dbReference>
<dbReference type="Pfam" id="PF00078">
    <property type="entry name" value="RVT_1"/>
    <property type="match status" value="1"/>
</dbReference>
<dbReference type="InterPro" id="IPR000477">
    <property type="entry name" value="RT_dom"/>
</dbReference>
<dbReference type="SUPFAM" id="SSF56672">
    <property type="entry name" value="DNA/RNA polymerases"/>
    <property type="match status" value="1"/>
</dbReference>
<dbReference type="OrthoDB" id="7477527at2759"/>
<dbReference type="PANTHER" id="PTHR33050">
    <property type="entry name" value="REVERSE TRANSCRIPTASE DOMAIN-CONTAINING PROTEIN"/>
    <property type="match status" value="1"/>
</dbReference>
<name>A0A1X7TB14_AMPQE</name>
<sequence>MTKLDLKDAYFTIPIQSSIRQALRFSIQDPLYQFTCLPFGLSCAPWFFTKTLNPAITLLNELGVRLVAYIDDILTLAETEEMARNHTEGLTYLLENLRFIIDSEKTVTTPTQEIEFLGMVVDSRTMELKLPGHKIRKLRQEATKIIKD</sequence>
<feature type="domain" description="Reverse transcriptase" evidence="1">
    <location>
        <begin position="1"/>
        <end position="121"/>
    </location>
</feature>
<dbReference type="AlphaFoldDB" id="A0A1X7TB14"/>
<dbReference type="CDD" id="cd03714">
    <property type="entry name" value="RT_DIRS1"/>
    <property type="match status" value="1"/>
</dbReference>